<evidence type="ECO:0000313" key="3">
    <source>
        <dbReference type="Proteomes" id="UP000322000"/>
    </source>
</evidence>
<sequence>MNNNSCKYYTERTLGWMLNNKTIVILSLLSFSLFVSTLAIAGQRNRLSTELQDLKNSLTTLAPGQQTPAPEPATTTTLATPTDPPAAPENTDPPAGGGAGGDSKSNDDIPADSRGHMAELSASTS</sequence>
<name>A0A7E5X052_TRINI</name>
<dbReference type="AlphaFoldDB" id="A0A7E5X052"/>
<keyword evidence="3" id="KW-1185">Reference proteome</keyword>
<feature type="compositionally biased region" description="Basic and acidic residues" evidence="1">
    <location>
        <begin position="104"/>
        <end position="117"/>
    </location>
</feature>
<feature type="compositionally biased region" description="Low complexity" evidence="1">
    <location>
        <begin position="72"/>
        <end position="81"/>
    </location>
</feature>
<dbReference type="Proteomes" id="UP000322000">
    <property type="component" value="Unplaced"/>
</dbReference>
<feature type="transmembrane region" description="Helical" evidence="2">
    <location>
        <begin position="23"/>
        <end position="42"/>
    </location>
</feature>
<feature type="region of interest" description="Disordered" evidence="1">
    <location>
        <begin position="60"/>
        <end position="125"/>
    </location>
</feature>
<keyword evidence="2" id="KW-0812">Transmembrane</keyword>
<reference evidence="4" key="1">
    <citation type="submission" date="2025-08" db="UniProtKB">
        <authorList>
            <consortium name="RefSeq"/>
        </authorList>
    </citation>
    <scope>IDENTIFICATION</scope>
</reference>
<evidence type="ECO:0000313" key="4">
    <source>
        <dbReference type="RefSeq" id="XP_026745847.1"/>
    </source>
</evidence>
<evidence type="ECO:0000256" key="1">
    <source>
        <dbReference type="SAM" id="MobiDB-lite"/>
    </source>
</evidence>
<evidence type="ECO:0000256" key="2">
    <source>
        <dbReference type="SAM" id="Phobius"/>
    </source>
</evidence>
<dbReference type="GeneID" id="113507184"/>
<gene>
    <name evidence="4" type="primary">LOC113507184</name>
</gene>
<protein>
    <submittedName>
        <fullName evidence="4">Uncharacterized protein LOC113507184</fullName>
    </submittedName>
</protein>
<dbReference type="KEGG" id="tnl:113507184"/>
<organism evidence="3 4">
    <name type="scientific">Trichoplusia ni</name>
    <name type="common">Cabbage looper</name>
    <dbReference type="NCBI Taxonomy" id="7111"/>
    <lineage>
        <taxon>Eukaryota</taxon>
        <taxon>Metazoa</taxon>
        <taxon>Ecdysozoa</taxon>
        <taxon>Arthropoda</taxon>
        <taxon>Hexapoda</taxon>
        <taxon>Insecta</taxon>
        <taxon>Pterygota</taxon>
        <taxon>Neoptera</taxon>
        <taxon>Endopterygota</taxon>
        <taxon>Lepidoptera</taxon>
        <taxon>Glossata</taxon>
        <taxon>Ditrysia</taxon>
        <taxon>Noctuoidea</taxon>
        <taxon>Noctuidae</taxon>
        <taxon>Plusiinae</taxon>
        <taxon>Trichoplusia</taxon>
    </lineage>
</organism>
<dbReference type="RefSeq" id="XP_026745847.1">
    <property type="nucleotide sequence ID" value="XM_026890046.1"/>
</dbReference>
<keyword evidence="2" id="KW-1133">Transmembrane helix</keyword>
<accession>A0A7E5X052</accession>
<dbReference type="InParanoid" id="A0A7E5X052"/>
<proteinExistence type="predicted"/>
<keyword evidence="2" id="KW-0472">Membrane</keyword>